<name>A0A0D8FQ89_9ACTN</name>
<dbReference type="Gene3D" id="3.60.15.10">
    <property type="entry name" value="Ribonuclease Z/Hydroxyacylglutathione hydrolase-like"/>
    <property type="match status" value="1"/>
</dbReference>
<reference evidence="8 9" key="1">
    <citation type="submission" date="2015-01" db="EMBL/GenBank/DDBJ databases">
        <title>Draft genome of the acidophilic iron oxidizer Ferrimicrobium acidiphilum strain T23.</title>
        <authorList>
            <person name="Poehlein A."/>
            <person name="Eisen S."/>
            <person name="Schloemann M."/>
            <person name="Johnson B.D."/>
            <person name="Daniel R."/>
            <person name="Muehling M."/>
        </authorList>
    </citation>
    <scope>NUCLEOTIDE SEQUENCE [LARGE SCALE GENOMIC DNA]</scope>
    <source>
        <strain evidence="8 9">T23</strain>
    </source>
</reference>
<evidence type="ECO:0000259" key="7">
    <source>
        <dbReference type="SMART" id="SM00849"/>
    </source>
</evidence>
<evidence type="ECO:0000256" key="5">
    <source>
        <dbReference type="ARBA" id="ARBA00044690"/>
    </source>
</evidence>
<dbReference type="PANTHER" id="PTHR23200:SF48">
    <property type="entry name" value="METALLO-BETA-LACTAMASE DOMAIN-CONTAINING PROTEIN 1"/>
    <property type="match status" value="1"/>
</dbReference>
<evidence type="ECO:0000256" key="4">
    <source>
        <dbReference type="ARBA" id="ARBA00032988"/>
    </source>
</evidence>
<accession>A0A0D8FQ89</accession>
<dbReference type="OrthoDB" id="9773738at2"/>
<gene>
    <name evidence="8" type="primary">gloB5</name>
    <name evidence="8" type="ORF">FEAC_27950</name>
</gene>
<comment type="catalytic activity">
    <reaction evidence="5">
        <text>a ribonucleotidyl-ribonucleotide-RNA + H2O = a 3'-end ribonucleotide-RNA + a 5'-end 5'-phospho-ribonucleoside-RNA + H(+)</text>
        <dbReference type="Rhea" id="RHEA:68096"/>
        <dbReference type="Rhea" id="RHEA-COMP:15179"/>
        <dbReference type="Rhea" id="RHEA-COMP:17355"/>
        <dbReference type="Rhea" id="RHEA-COMP:17428"/>
        <dbReference type="ChEBI" id="CHEBI:15377"/>
        <dbReference type="ChEBI" id="CHEBI:15378"/>
        <dbReference type="ChEBI" id="CHEBI:74896"/>
        <dbReference type="ChEBI" id="CHEBI:138282"/>
        <dbReference type="ChEBI" id="CHEBI:173118"/>
    </reaction>
    <physiologicalReaction direction="left-to-right" evidence="5">
        <dbReference type="Rhea" id="RHEA:68097"/>
    </physiologicalReaction>
</comment>
<dbReference type="EMBL" id="JXUW01000040">
    <property type="protein sequence ID" value="KJE75455.1"/>
    <property type="molecule type" value="Genomic_DNA"/>
</dbReference>
<dbReference type="GeneID" id="78373764"/>
<comment type="function">
    <text evidence="6">Endoribonuclease that catalyzes the hydrolysis of histone-coding pre-mRNA 3'-end. Involved in histone pre-mRNA processing during the S-phase of the cell cycle, which is required for entering/progressing through S-phase. Cleaves histone pre-mRNA at a major and a minor cleavage site after the 5'-ACCCA-3' and the 5'-ACCCACA-3' sequence, respectively, and located downstream of the stem-loop. May require the presence of the HDE element located at the histone pre-RNA 3'-end to avoid non-specific cleavage.</text>
</comment>
<dbReference type="Pfam" id="PF00753">
    <property type="entry name" value="Lactamase_B"/>
    <property type="match status" value="1"/>
</dbReference>
<dbReference type="AlphaFoldDB" id="A0A0D8FQ89"/>
<keyword evidence="8" id="KW-0378">Hydrolase</keyword>
<evidence type="ECO:0000313" key="8">
    <source>
        <dbReference type="EMBL" id="KJE75455.1"/>
    </source>
</evidence>
<evidence type="ECO:0000256" key="3">
    <source>
        <dbReference type="ARBA" id="ARBA00014856"/>
    </source>
</evidence>
<evidence type="ECO:0000256" key="1">
    <source>
        <dbReference type="ARBA" id="ARBA00004514"/>
    </source>
</evidence>
<dbReference type="SUPFAM" id="SSF56281">
    <property type="entry name" value="Metallo-hydrolase/oxidoreductase"/>
    <property type="match status" value="1"/>
</dbReference>
<protein>
    <recommendedName>
        <fullName evidence="3">Metallo-beta-lactamase domain-containing protein 1</fullName>
    </recommendedName>
    <alternativeName>
        <fullName evidence="4">Endoribonuclease MBLAC1</fullName>
    </alternativeName>
</protein>
<comment type="subcellular location">
    <subcellularLocation>
        <location evidence="1">Cytoplasm</location>
        <location evidence="1">Cytosol</location>
    </subcellularLocation>
</comment>
<dbReference type="SMART" id="SM00849">
    <property type="entry name" value="Lactamase_B"/>
    <property type="match status" value="1"/>
</dbReference>
<dbReference type="InterPro" id="IPR036866">
    <property type="entry name" value="RibonucZ/Hydroxyglut_hydro"/>
</dbReference>
<dbReference type="InterPro" id="IPR039344">
    <property type="entry name" value="MBLAC1"/>
</dbReference>
<evidence type="ECO:0000313" key="9">
    <source>
        <dbReference type="Proteomes" id="UP000032336"/>
    </source>
</evidence>
<sequence length="200" mass="22198">MEEGLQRFGVLGEQCLCLIVHVGTLEPGVTGTVLMLLEEDKVVVVDPGMVPSKETILGPMASIGIGPEKVTEVVLSHHHLDHTFHVALFERANVHDYHAIYRGDEWTSRPGEGYRISPNVKLLETPGHTQEEVSIAISTSDGLCVYTHLWWTEDGPLEDPYAPSADQLRSSRLRVLAMNPDWIIPGHGRPFRPQTRPVVV</sequence>
<evidence type="ECO:0000256" key="2">
    <source>
        <dbReference type="ARBA" id="ARBA00011738"/>
    </source>
</evidence>
<dbReference type="PANTHER" id="PTHR23200">
    <property type="entry name" value="METALLO-BETA-LACTAMASE DOMAIN-CONTAINING PROTEIN 1"/>
    <property type="match status" value="1"/>
</dbReference>
<dbReference type="RefSeq" id="WP_081901246.1">
    <property type="nucleotide sequence ID" value="NZ_JQKF01000045.1"/>
</dbReference>
<proteinExistence type="predicted"/>
<feature type="domain" description="Metallo-beta-lactamase" evidence="7">
    <location>
        <begin position="31"/>
        <end position="187"/>
    </location>
</feature>
<evidence type="ECO:0000256" key="6">
    <source>
        <dbReference type="ARBA" id="ARBA00045869"/>
    </source>
</evidence>
<comment type="subunit">
    <text evidence="2">Homodimer.</text>
</comment>
<organism evidence="8 9">
    <name type="scientific">Ferrimicrobium acidiphilum DSM 19497</name>
    <dbReference type="NCBI Taxonomy" id="1121877"/>
    <lineage>
        <taxon>Bacteria</taxon>
        <taxon>Bacillati</taxon>
        <taxon>Actinomycetota</taxon>
        <taxon>Acidimicrobiia</taxon>
        <taxon>Acidimicrobiales</taxon>
        <taxon>Acidimicrobiaceae</taxon>
        <taxon>Ferrimicrobium</taxon>
    </lineage>
</organism>
<comment type="caution">
    <text evidence="8">The sequence shown here is derived from an EMBL/GenBank/DDBJ whole genome shotgun (WGS) entry which is preliminary data.</text>
</comment>
<dbReference type="eggNOG" id="COG0491">
    <property type="taxonomic scope" value="Bacteria"/>
</dbReference>
<keyword evidence="9" id="KW-1185">Reference proteome</keyword>
<dbReference type="Proteomes" id="UP000032336">
    <property type="component" value="Unassembled WGS sequence"/>
</dbReference>
<dbReference type="STRING" id="1121877.FEAC_27950"/>
<dbReference type="CDD" id="cd07711">
    <property type="entry name" value="MBLAC1-like_MBL-fold"/>
    <property type="match status" value="1"/>
</dbReference>
<dbReference type="GO" id="GO:0016787">
    <property type="term" value="F:hydrolase activity"/>
    <property type="evidence" value="ECO:0007669"/>
    <property type="project" value="UniProtKB-KW"/>
</dbReference>
<dbReference type="InterPro" id="IPR001279">
    <property type="entry name" value="Metallo-B-lactamas"/>
</dbReference>
<dbReference type="GO" id="GO:0005829">
    <property type="term" value="C:cytosol"/>
    <property type="evidence" value="ECO:0007669"/>
    <property type="project" value="UniProtKB-SubCell"/>
</dbReference>